<proteinExistence type="predicted"/>
<sequence>MGVLTHQGAREGCGPGRGSVSTHTHTLTQKLGREPGHPTRSGCQGPKDGPAPPAPCAGGGGSRDAHEARLESAGSSAKKHGHLLGPESAFGQSRVSALGPLRGQLVRTPPAHVTPRGFLVSPPNRSQCLHNLKTHILCQRWCLATLTPVTVSAEPGGVQSILVKRHRVSGGHRTRRDGEGRALGLVPKRRSTEISRLMCGVSAETEVMMPVHQAGVLPSSRLQAQPCPATTPELRGLELSPQPQPCGMPPGACGLLQVPCEKGQARGGGRPGASGPGRQPRGQLPTQPVVTAEHLRPSVGVRRWAVPREGRCRLADPRVRRACGRRALETETLTPGSPLSPGLAWQDPGQLPRGEGTQGCPGPPRPPGPIRTGCRASSWPPGLSTRGHCERLVSCPAAPEATGSRAHGLHSGAVWTRMGSRADEGPDGPHCEELRFTGGETTGVATGSTTGAGPHVRGEEVRDDGKDGAGPEGGVGDGLGPQVTGDLPSSFSTAGQAASRLLGNGSCLWHWRESSRESAQCAGPTPAPP</sequence>
<protein>
    <submittedName>
        <fullName evidence="1">Uncharacterized protein</fullName>
    </submittedName>
</protein>
<evidence type="ECO:0000313" key="2">
    <source>
        <dbReference type="Proteomes" id="UP001162501"/>
    </source>
</evidence>
<evidence type="ECO:0000313" key="1">
    <source>
        <dbReference type="EMBL" id="CAI9695991.1"/>
    </source>
</evidence>
<dbReference type="Proteomes" id="UP001162501">
    <property type="component" value="Chromosome 15"/>
</dbReference>
<gene>
    <name evidence="1" type="ORF">MRATA1EN3_LOCUS7204</name>
</gene>
<dbReference type="EMBL" id="OX596099">
    <property type="protein sequence ID" value="CAI9695991.1"/>
    <property type="molecule type" value="Genomic_DNA"/>
</dbReference>
<name>A0ACB0E6U9_RANTA</name>
<accession>A0ACB0E6U9</accession>
<organism evidence="1 2">
    <name type="scientific">Rangifer tarandus platyrhynchus</name>
    <name type="common">Svalbard reindeer</name>
    <dbReference type="NCBI Taxonomy" id="3082113"/>
    <lineage>
        <taxon>Eukaryota</taxon>
        <taxon>Metazoa</taxon>
        <taxon>Chordata</taxon>
        <taxon>Craniata</taxon>
        <taxon>Vertebrata</taxon>
        <taxon>Euteleostomi</taxon>
        <taxon>Mammalia</taxon>
        <taxon>Eutheria</taxon>
        <taxon>Laurasiatheria</taxon>
        <taxon>Artiodactyla</taxon>
        <taxon>Ruminantia</taxon>
        <taxon>Pecora</taxon>
        <taxon>Cervidae</taxon>
        <taxon>Odocoileinae</taxon>
        <taxon>Rangifer</taxon>
    </lineage>
</organism>
<reference evidence="1" key="1">
    <citation type="submission" date="2023-05" db="EMBL/GenBank/DDBJ databases">
        <authorList>
            <consortium name="ELIXIR-Norway"/>
        </authorList>
    </citation>
    <scope>NUCLEOTIDE SEQUENCE</scope>
</reference>